<sequence length="68" mass="7985">MFLGRDVDFHLIISSGTLEADIREWIKARPNVKIEDIKFSSNKYSDRALIIYEKGSTMSRQEAYFYGY</sequence>
<proteinExistence type="predicted"/>
<protein>
    <submittedName>
        <fullName evidence="1">Uncharacterized protein</fullName>
    </submittedName>
</protein>
<reference evidence="1 2" key="1">
    <citation type="journal article" date="2013" name="PLoS ONE">
        <title>Characterization of Enterococcus faecalis Phage IME-EF1 and Its Endolysin.</title>
        <authorList>
            <person name="Zhang W."/>
            <person name="Mi Z."/>
            <person name="Yin X."/>
            <person name="Fan H."/>
            <person name="An X."/>
            <person name="Zhang Z."/>
            <person name="Chen J."/>
            <person name="Tong Y."/>
        </authorList>
    </citation>
    <scope>NUCLEOTIDE SEQUENCE [LARGE SCALE GENOMIC DNA]</scope>
</reference>
<keyword evidence="2" id="KW-1185">Reference proteome</keyword>
<dbReference type="KEGG" id="vg:40079786"/>
<dbReference type="Proteomes" id="UP000015088">
    <property type="component" value="Segment"/>
</dbReference>
<organism evidence="1 2">
    <name type="scientific">Enterococcus phage IMEEF1</name>
    <dbReference type="NCBI Taxonomy" id="1351735"/>
    <lineage>
        <taxon>Viruses</taxon>
        <taxon>Duplodnaviria</taxon>
        <taxon>Heunggongvirae</taxon>
        <taxon>Uroviricota</taxon>
        <taxon>Caudoviricetes</taxon>
        <taxon>Saphexavirus</taxon>
        <taxon>Saphexavirus IMEEF1</taxon>
    </lineage>
</organism>
<name>S5MCW0_9CAUD</name>
<dbReference type="EMBL" id="KF192053">
    <property type="protein sequence ID" value="AGR48998.1"/>
    <property type="molecule type" value="Genomic_DNA"/>
</dbReference>
<dbReference type="GeneID" id="40079786"/>
<accession>S5MCW0</accession>
<evidence type="ECO:0000313" key="2">
    <source>
        <dbReference type="Proteomes" id="UP000015088"/>
    </source>
</evidence>
<dbReference type="RefSeq" id="YP_009603898.1">
    <property type="nucleotide sequence ID" value="NC_041959.1"/>
</dbReference>
<evidence type="ECO:0000313" key="1">
    <source>
        <dbReference type="EMBL" id="AGR48998.1"/>
    </source>
</evidence>